<comment type="subcellular location">
    <subcellularLocation>
        <location evidence="1 12">Vacuole membrane</location>
        <topology evidence="1 12">Multi-pass membrane protein</topology>
    </subcellularLocation>
</comment>
<dbReference type="SUPFAM" id="SSF103473">
    <property type="entry name" value="MFS general substrate transporter"/>
    <property type="match status" value="1"/>
</dbReference>
<feature type="transmembrane region" description="Helical" evidence="12">
    <location>
        <begin position="488"/>
        <end position="511"/>
    </location>
</feature>
<evidence type="ECO:0000256" key="9">
    <source>
        <dbReference type="ARBA" id="ARBA00023136"/>
    </source>
</evidence>
<evidence type="ECO:0000256" key="1">
    <source>
        <dbReference type="ARBA" id="ARBA00004128"/>
    </source>
</evidence>
<dbReference type="InterPro" id="IPR036259">
    <property type="entry name" value="MFS_trans_sf"/>
</dbReference>
<feature type="compositionally biased region" description="Basic and acidic residues" evidence="13">
    <location>
        <begin position="660"/>
        <end position="670"/>
    </location>
</feature>
<dbReference type="HOGENOM" id="CLU_017518_1_1_1"/>
<keyword evidence="4 12" id="KW-0926">Vacuole</keyword>
<dbReference type="Proteomes" id="UP000019487">
    <property type="component" value="Unassembled WGS sequence"/>
</dbReference>
<feature type="transmembrane region" description="Helical" evidence="12">
    <location>
        <begin position="395"/>
        <end position="414"/>
    </location>
</feature>
<dbReference type="OrthoDB" id="192733at2759"/>
<dbReference type="GO" id="GO:0006914">
    <property type="term" value="P:autophagy"/>
    <property type="evidence" value="ECO:0007669"/>
    <property type="project" value="UniProtKB-KW"/>
</dbReference>
<keyword evidence="15" id="KW-1185">Reference proteome</keyword>
<feature type="compositionally biased region" description="Polar residues" evidence="13">
    <location>
        <begin position="19"/>
        <end position="34"/>
    </location>
</feature>
<feature type="compositionally biased region" description="Polar residues" evidence="13">
    <location>
        <begin position="1"/>
        <end position="10"/>
    </location>
</feature>
<keyword evidence="10" id="KW-0325">Glycoprotein</keyword>
<feature type="transmembrane region" description="Helical" evidence="12">
    <location>
        <begin position="591"/>
        <end position="609"/>
    </location>
</feature>
<feature type="transmembrane region" description="Helical" evidence="12">
    <location>
        <begin position="80"/>
        <end position="103"/>
    </location>
</feature>
<dbReference type="AlphaFoldDB" id="W9CLZ6"/>
<dbReference type="InterPro" id="IPR044738">
    <property type="entry name" value="Atg22"/>
</dbReference>
<evidence type="ECO:0000256" key="7">
    <source>
        <dbReference type="ARBA" id="ARBA00022989"/>
    </source>
</evidence>
<evidence type="ECO:0000256" key="11">
    <source>
        <dbReference type="ARBA" id="ARBA00024801"/>
    </source>
</evidence>
<comment type="caution">
    <text evidence="14">The sequence shown here is derived from an EMBL/GenBank/DDBJ whole genome shotgun (WGS) entry which is preliminary data.</text>
</comment>
<feature type="transmembrane region" description="Helical" evidence="12">
    <location>
        <begin position="188"/>
        <end position="207"/>
    </location>
</feature>
<dbReference type="Gene3D" id="1.20.1250.20">
    <property type="entry name" value="MFS general substrate transporter like domains"/>
    <property type="match status" value="1"/>
</dbReference>
<keyword evidence="9 12" id="KW-0472">Membrane</keyword>
<gene>
    <name evidence="14" type="ORF">SBOR_4035</name>
</gene>
<accession>W9CLZ6</accession>
<dbReference type="PANTHER" id="PTHR23519">
    <property type="entry name" value="AUTOPHAGY-RELATED PROTEIN 22"/>
    <property type="match status" value="1"/>
</dbReference>
<keyword evidence="3 12" id="KW-0813">Transport</keyword>
<comment type="similarity">
    <text evidence="2 12">Belongs to the ATG22 family.</text>
</comment>
<dbReference type="CDD" id="cd17483">
    <property type="entry name" value="MFS_Atg22_like"/>
    <property type="match status" value="1"/>
</dbReference>
<feature type="transmembrane region" description="Helical" evidence="12">
    <location>
        <begin position="420"/>
        <end position="444"/>
    </location>
</feature>
<keyword evidence="5 12" id="KW-0812">Transmembrane</keyword>
<protein>
    <recommendedName>
        <fullName evidence="12">Autophagy-related protein</fullName>
    </recommendedName>
</protein>
<dbReference type="InterPro" id="IPR024671">
    <property type="entry name" value="Atg22-like"/>
</dbReference>
<keyword evidence="7 12" id="KW-1133">Transmembrane helix</keyword>
<name>W9CLZ6_SCLBF</name>
<feature type="region of interest" description="Disordered" evidence="13">
    <location>
        <begin position="1"/>
        <end position="67"/>
    </location>
</feature>
<evidence type="ECO:0000313" key="14">
    <source>
        <dbReference type="EMBL" id="ESZ95555.1"/>
    </source>
</evidence>
<reference evidence="14 15" key="1">
    <citation type="journal article" date="2014" name="Genome Announc.">
        <title>Draft genome sequence of Sclerotinia borealis, a psychrophilic plant pathogenic fungus.</title>
        <authorList>
            <person name="Mardanov A.V."/>
            <person name="Beletsky A.V."/>
            <person name="Kadnikov V.V."/>
            <person name="Ignatov A.N."/>
            <person name="Ravin N.V."/>
        </authorList>
    </citation>
    <scope>NUCLEOTIDE SEQUENCE [LARGE SCALE GENOMIC DNA]</scope>
    <source>
        <strain evidence="15">F-4157</strain>
    </source>
</reference>
<dbReference type="FunFam" id="1.20.1250.20:FF:000645">
    <property type="entry name" value="Autophagy-related protein"/>
    <property type="match status" value="1"/>
</dbReference>
<feature type="transmembrane region" description="Helical" evidence="12">
    <location>
        <begin position="156"/>
        <end position="176"/>
    </location>
</feature>
<feature type="region of interest" description="Disordered" evidence="13">
    <location>
        <begin position="633"/>
        <end position="670"/>
    </location>
</feature>
<dbReference type="GO" id="GO:0032974">
    <property type="term" value="P:amino acid transmembrane export from vacuole"/>
    <property type="evidence" value="ECO:0007669"/>
    <property type="project" value="InterPro"/>
</dbReference>
<evidence type="ECO:0000256" key="2">
    <source>
        <dbReference type="ARBA" id="ARBA00006978"/>
    </source>
</evidence>
<proteinExistence type="inferred from homology"/>
<evidence type="ECO:0000256" key="4">
    <source>
        <dbReference type="ARBA" id="ARBA00022554"/>
    </source>
</evidence>
<dbReference type="InterPro" id="IPR050495">
    <property type="entry name" value="ATG22/LtaA_families"/>
</dbReference>
<organism evidence="14 15">
    <name type="scientific">Sclerotinia borealis (strain F-4128)</name>
    <dbReference type="NCBI Taxonomy" id="1432307"/>
    <lineage>
        <taxon>Eukaryota</taxon>
        <taxon>Fungi</taxon>
        <taxon>Dikarya</taxon>
        <taxon>Ascomycota</taxon>
        <taxon>Pezizomycotina</taxon>
        <taxon>Leotiomycetes</taxon>
        <taxon>Helotiales</taxon>
        <taxon>Sclerotiniaceae</taxon>
        <taxon>Sclerotinia</taxon>
    </lineage>
</organism>
<evidence type="ECO:0000256" key="13">
    <source>
        <dbReference type="SAM" id="MobiDB-lite"/>
    </source>
</evidence>
<feature type="compositionally biased region" description="Basic and acidic residues" evidence="13">
    <location>
        <begin position="39"/>
        <end position="60"/>
    </location>
</feature>
<evidence type="ECO:0000256" key="8">
    <source>
        <dbReference type="ARBA" id="ARBA00023006"/>
    </source>
</evidence>
<dbReference type="STRING" id="1432307.W9CLZ6"/>
<keyword evidence="6 12" id="KW-0029">Amino-acid transport</keyword>
<keyword evidence="8 12" id="KW-0072">Autophagy</keyword>
<dbReference type="EMBL" id="AYSA01000180">
    <property type="protein sequence ID" value="ESZ95555.1"/>
    <property type="molecule type" value="Genomic_DNA"/>
</dbReference>
<feature type="transmembrane region" description="Helical" evidence="12">
    <location>
        <begin position="456"/>
        <end position="476"/>
    </location>
</feature>
<evidence type="ECO:0000256" key="6">
    <source>
        <dbReference type="ARBA" id="ARBA00022970"/>
    </source>
</evidence>
<evidence type="ECO:0000256" key="5">
    <source>
        <dbReference type="ARBA" id="ARBA00022692"/>
    </source>
</evidence>
<dbReference type="Pfam" id="PF11700">
    <property type="entry name" value="ATG22"/>
    <property type="match status" value="1"/>
</dbReference>
<evidence type="ECO:0000256" key="3">
    <source>
        <dbReference type="ARBA" id="ARBA00022448"/>
    </source>
</evidence>
<evidence type="ECO:0000256" key="10">
    <source>
        <dbReference type="ARBA" id="ARBA00023180"/>
    </source>
</evidence>
<evidence type="ECO:0000256" key="12">
    <source>
        <dbReference type="RuleBase" id="RU363073"/>
    </source>
</evidence>
<feature type="transmembrane region" description="Helical" evidence="12">
    <location>
        <begin position="351"/>
        <end position="374"/>
    </location>
</feature>
<sequence length="670" mass="72864">MVPRNVSESQLRPEPERAPSNSTKLSYRSHSSSFEADDERSSSADHDSMGPDIGSAHRDAPAQYAGEDTRLTSRKELSGWYAYGFAAEVFVICGIGSFIPITLEQLARENGVLLSDPTQSCGSSSTHLPPSLHPGSAKDSQCVIYLGGLQINTASFAMYSFSLSVLFQAVLVVSISCAADHGNYRKRLLLFFAFAGSITTMLFLTVVPKVYLLGALLAIVSNTCFGASFVLLNSFLPLLVRHHPKVQYGTPELTPELRPSFVDEYTPEHSLDGPEIEVFDERSALLPHNKISSQAPDTTETLSPSGDSTSIELQLSTQISSTGIGIGYSAGLFLQCVSIVIIWLLKGTTFSLRLVLFFIGLWWFLFTIPAALWLRPRPGPPLPATGNGTSKGSRSWFAYIIYAWSSLFRTVKLARQLKDITLFLAAWFLLSDAIATVSGTAVLYAKTQLRMAPEALGLINVIATTAGVLGAFSWAAISRTFKLKPHQTILACICIFELIPLYGLLGFLPIVKRWNVIGLQQPWEMYPLGFIYGFVLGGLSSYCRSLFGELIPPGSEAAFYALYAITDKGSSIFGPAIVGAIVDRTGEIRPAFWFLAVLVGLPAPLIYFVDVERGKEEGAKLAEIIEGFRIRDGESESADASGSSSVGDERGQDDGLISPHGEERERGRTE</sequence>
<feature type="transmembrane region" description="Helical" evidence="12">
    <location>
        <begin position="325"/>
        <end position="345"/>
    </location>
</feature>
<feature type="transmembrane region" description="Helical" evidence="12">
    <location>
        <begin position="523"/>
        <end position="542"/>
    </location>
</feature>
<dbReference type="PANTHER" id="PTHR23519:SF1">
    <property type="entry name" value="AUTOPHAGY-RELATED PROTEIN 22"/>
    <property type="match status" value="1"/>
</dbReference>
<dbReference type="GO" id="GO:0005774">
    <property type="term" value="C:vacuolar membrane"/>
    <property type="evidence" value="ECO:0007669"/>
    <property type="project" value="UniProtKB-SubCell"/>
</dbReference>
<evidence type="ECO:0000313" key="15">
    <source>
        <dbReference type="Proteomes" id="UP000019487"/>
    </source>
</evidence>
<comment type="function">
    <text evidence="11 12">Vacuolar effluxer which mediate the efflux of amino acids resulting from autophagic degradation. The release of autophagic amino acids allows the maintenance of protein synthesis and viability during nitrogen starvation.</text>
</comment>